<dbReference type="RefSeq" id="WP_106607454.1">
    <property type="nucleotide sequence ID" value="NZ_PYGJ01000002.1"/>
</dbReference>
<evidence type="ECO:0000313" key="1">
    <source>
        <dbReference type="EMBL" id="PSL21269.1"/>
    </source>
</evidence>
<organism evidence="1 2">
    <name type="scientific">Shimia abyssi</name>
    <dbReference type="NCBI Taxonomy" id="1662395"/>
    <lineage>
        <taxon>Bacteria</taxon>
        <taxon>Pseudomonadati</taxon>
        <taxon>Pseudomonadota</taxon>
        <taxon>Alphaproteobacteria</taxon>
        <taxon>Rhodobacterales</taxon>
        <taxon>Roseobacteraceae</taxon>
    </lineage>
</organism>
<reference evidence="1 2" key="1">
    <citation type="submission" date="2018-03" db="EMBL/GenBank/DDBJ databases">
        <title>Genomic Encyclopedia of Archaeal and Bacterial Type Strains, Phase II (KMG-II): from individual species to whole genera.</title>
        <authorList>
            <person name="Goeker M."/>
        </authorList>
    </citation>
    <scope>NUCLEOTIDE SEQUENCE [LARGE SCALE GENOMIC DNA]</scope>
    <source>
        <strain evidence="1 2">DSM 100673</strain>
    </source>
</reference>
<dbReference type="InterPro" id="IPR019600">
    <property type="entry name" value="Hemin_uptake_protein_HemP"/>
</dbReference>
<proteinExistence type="predicted"/>
<dbReference type="Pfam" id="PF10636">
    <property type="entry name" value="hemP"/>
    <property type="match status" value="1"/>
</dbReference>
<gene>
    <name evidence="1" type="ORF">CLV88_102389</name>
</gene>
<dbReference type="Gene3D" id="2.10.70.10">
    <property type="entry name" value="Complement Module, domain 1"/>
    <property type="match status" value="1"/>
</dbReference>
<evidence type="ECO:0000313" key="2">
    <source>
        <dbReference type="Proteomes" id="UP000240418"/>
    </source>
</evidence>
<name>A0A2P8FHQ3_9RHOB</name>
<dbReference type="OrthoDB" id="7691333at2"/>
<dbReference type="EMBL" id="PYGJ01000002">
    <property type="protein sequence ID" value="PSL21269.1"/>
    <property type="molecule type" value="Genomic_DNA"/>
</dbReference>
<sequence>MTVQMPNTLQLQGTPVHEATRLTGDNGLAHIQLGDQLYTLRITRAGKLILTK</sequence>
<dbReference type="Proteomes" id="UP000240418">
    <property type="component" value="Unassembled WGS sequence"/>
</dbReference>
<accession>A0A2P8FHQ3</accession>
<comment type="caution">
    <text evidence="1">The sequence shown here is derived from an EMBL/GenBank/DDBJ whole genome shotgun (WGS) entry which is preliminary data.</text>
</comment>
<dbReference type="AlphaFoldDB" id="A0A2P8FHQ3"/>
<keyword evidence="2" id="KW-1185">Reference proteome</keyword>
<protein>
    <submittedName>
        <fullName evidence="1">Hemin uptake protein hemP</fullName>
    </submittedName>
</protein>